<accession>A0A8S5R8S9</accession>
<protein>
    <submittedName>
        <fullName evidence="1">Uncharacterized protein</fullName>
    </submittedName>
</protein>
<evidence type="ECO:0000313" key="1">
    <source>
        <dbReference type="EMBL" id="DAE27489.1"/>
    </source>
</evidence>
<dbReference type="EMBL" id="BK015840">
    <property type="protein sequence ID" value="DAE27489.1"/>
    <property type="molecule type" value="Genomic_DNA"/>
</dbReference>
<proteinExistence type="predicted"/>
<organism evidence="1">
    <name type="scientific">virus sp. ct1Uu26</name>
    <dbReference type="NCBI Taxonomy" id="2826789"/>
    <lineage>
        <taxon>Viruses</taxon>
    </lineage>
</organism>
<reference evidence="1" key="1">
    <citation type="journal article" date="2021" name="Proc. Natl. Acad. Sci. U.S.A.">
        <title>A Catalog of Tens of Thousands of Viruses from Human Metagenomes Reveals Hidden Associations with Chronic Diseases.</title>
        <authorList>
            <person name="Tisza M.J."/>
            <person name="Buck C.B."/>
        </authorList>
    </citation>
    <scope>NUCLEOTIDE SEQUENCE</scope>
    <source>
        <strain evidence="1">Ct1Uu26</strain>
    </source>
</reference>
<sequence>MLLQRKKRNSRNSEIFRLSKSRILNSQKEISISPF</sequence>
<name>A0A8S5R8S9_9VIRU</name>